<dbReference type="GO" id="GO:0000472">
    <property type="term" value="P:endonucleolytic cleavage to generate mature 5'-end of SSU-rRNA from (SSU-rRNA, 5.8S rRNA, LSU-rRNA)"/>
    <property type="evidence" value="ECO:0007669"/>
    <property type="project" value="EnsemblFungi"/>
</dbReference>
<dbReference type="Proteomes" id="UP000000559">
    <property type="component" value="Chromosome 2"/>
</dbReference>
<dbReference type="KEGG" id="cal:CAALFM_C207450CA"/>
<dbReference type="GO" id="GO:2000232">
    <property type="term" value="P:regulation of rRNA processing"/>
    <property type="evidence" value="ECO:0007669"/>
    <property type="project" value="EnsemblFungi"/>
</dbReference>
<accession>A0A1D8PHX2</accession>
<dbReference type="CDD" id="cd00875">
    <property type="entry name" value="RNA_Cyclase_Class_I"/>
    <property type="match status" value="1"/>
</dbReference>
<dbReference type="GO" id="GO:0004521">
    <property type="term" value="F:RNA endonuclease activity"/>
    <property type="evidence" value="ECO:0000318"/>
    <property type="project" value="GO_Central"/>
</dbReference>
<sequence>MSSVASKKIITFEGHRNFRLRLVLATLSGKPIKITKIRSQDLNPGLKDHEVSFLRLLEAVTNGSHIEISYTGTTIIYRPGIIIGGDLTHNCPDTKSIGYFIEPMLMLAPFSKKKFSIIFKGLTNIAGNDTGVDAIKWGLLPVMEKFGVREVSLHILKRGSAPLGGGEVHLLCSSLIPQPLTIHALDIPKFSAIRGVAYCTRVSPSIVNRMIDSARAVLKPTGCEVNITADVWRGENSGKSPGFGITLVAESKRGWRIVTENVGSAGSLPEDSGELTAYQLLEEISNSGVVGRYQLPLALVYMTIGKEDIGRLKIQKSEIDENLVSVLRDIQEVFGTEAFFKDDAEELDSDDKFMTVSIKGVGFTNVSKKIA</sequence>
<dbReference type="Pfam" id="PF01137">
    <property type="entry name" value="RTC"/>
    <property type="match status" value="1"/>
</dbReference>
<evidence type="ECO:0000256" key="3">
    <source>
        <dbReference type="ARBA" id="ARBA00022517"/>
    </source>
</evidence>
<reference evidence="8 9" key="3">
    <citation type="journal article" date="2013" name="Genome Biol.">
        <title>Assembly of a phased diploid Candida albicans genome facilitates allele-specific measurements and provides a simple model for repeat and indel structure.</title>
        <authorList>
            <person name="Muzzey D."/>
            <person name="Schwartz K."/>
            <person name="Weissman J.S."/>
            <person name="Sherlock G."/>
        </authorList>
    </citation>
    <scope>NUCLEOTIDE SEQUENCE [LARGE SCALE GENOMIC DNA]</scope>
    <source>
        <strain evidence="9">SC5314 / ATCC MYA-2876</strain>
    </source>
</reference>
<feature type="domain" description="RNA 3'-terminal phosphate cyclase" evidence="5">
    <location>
        <begin position="11"/>
        <end position="337"/>
    </location>
</feature>
<dbReference type="InterPro" id="IPR013792">
    <property type="entry name" value="RNA3'P_cycl/enolpyr_Trfase_a/b"/>
</dbReference>
<proteinExistence type="inferred from homology"/>
<keyword evidence="4" id="KW-0539">Nucleus</keyword>
<dbReference type="InterPro" id="IPR036553">
    <property type="entry name" value="RPTC_insert"/>
</dbReference>
<evidence type="ECO:0000256" key="2">
    <source>
        <dbReference type="ARBA" id="ARBA00007089"/>
    </source>
</evidence>
<dbReference type="SMR" id="A0A1D8PHX2"/>
<dbReference type="Pfam" id="PF05189">
    <property type="entry name" value="RTC_insert"/>
    <property type="match status" value="1"/>
</dbReference>
<dbReference type="GO" id="GO:0005730">
    <property type="term" value="C:nucleolus"/>
    <property type="evidence" value="ECO:0000318"/>
    <property type="project" value="GO_Central"/>
</dbReference>
<dbReference type="STRING" id="237561.A0A1D8PHX2"/>
<dbReference type="InParanoid" id="A0A1D8PHX2"/>
<dbReference type="SUPFAM" id="SSF55205">
    <property type="entry name" value="EPT/RTPC-like"/>
    <property type="match status" value="1"/>
</dbReference>
<reference evidence="8 9" key="2">
    <citation type="journal article" date="2007" name="Genome Biol.">
        <title>Assembly of the Candida albicans genome into sixteen supercontigs aligned on the eight chromosomes.</title>
        <authorList>
            <person name="van het Hoog M."/>
            <person name="Rast T.J."/>
            <person name="Martchenko M."/>
            <person name="Grindle S."/>
            <person name="Dignard D."/>
            <person name="Hogues H."/>
            <person name="Cuomo C."/>
            <person name="Berriman M."/>
            <person name="Scherer S."/>
            <person name="Magee B.B."/>
            <person name="Whiteway M."/>
            <person name="Chibana H."/>
            <person name="Nantel A."/>
            <person name="Magee P.T."/>
        </authorList>
    </citation>
    <scope>GENOME REANNOTATION</scope>
    <source>
        <strain evidence="9">SC5314 / ATCC MYA-2876</strain>
    </source>
</reference>
<dbReference type="InterPro" id="IPR016443">
    <property type="entry name" value="RNA3'_term_phos_cyc_type_2"/>
</dbReference>
<dbReference type="GO" id="GO:0030686">
    <property type="term" value="C:90S preribosome"/>
    <property type="evidence" value="ECO:0007669"/>
    <property type="project" value="EnsemblFungi"/>
</dbReference>
<dbReference type="CGD" id="CAL0000188003">
    <property type="gene designation" value="RCL1"/>
</dbReference>
<dbReference type="Gene3D" id="3.30.360.20">
    <property type="entry name" value="RNA 3'-terminal phosphate cyclase, insert domain"/>
    <property type="match status" value="1"/>
</dbReference>
<dbReference type="VEuPathDB" id="FungiDB:C2_07450C_A"/>
<comment type="similarity">
    <text evidence="2">Belongs to the RNA 3'-terminal cyclase family. Type 2 subfamily.</text>
</comment>
<dbReference type="AlphaFoldDB" id="A0A1D8PHX2"/>
<dbReference type="GO" id="GO:0032040">
    <property type="term" value="C:small-subunit processome"/>
    <property type="evidence" value="ECO:0007669"/>
    <property type="project" value="EnsemblFungi"/>
</dbReference>
<evidence type="ECO:0000259" key="5">
    <source>
        <dbReference type="Pfam" id="PF01137"/>
    </source>
</evidence>
<dbReference type="FunFam" id="3.30.360.20:FF:000004">
    <property type="entry name" value="18S rRNA biogenesis protein"/>
    <property type="match status" value="1"/>
</dbReference>
<reference evidence="8 9" key="1">
    <citation type="journal article" date="2004" name="Proc. Natl. Acad. Sci. U.S.A.">
        <title>The diploid genome sequence of Candida albicans.</title>
        <authorList>
            <person name="Jones T."/>
            <person name="Federspiel N.A."/>
            <person name="Chibana H."/>
            <person name="Dungan J."/>
            <person name="Kalman S."/>
            <person name="Magee B.B."/>
            <person name="Newport G."/>
            <person name="Thorstenson Y.R."/>
            <person name="Agabian N."/>
            <person name="Magee P.T."/>
            <person name="Davis R.W."/>
            <person name="Scherer S."/>
        </authorList>
    </citation>
    <scope>NUCLEOTIDE SEQUENCE [LARGE SCALE GENOMIC DNA]</scope>
    <source>
        <strain evidence="9">SC5314 / ATCC MYA-2876</strain>
    </source>
</reference>
<dbReference type="NCBIfam" id="TIGR03400">
    <property type="entry name" value="18S_RNA_Rcl1p"/>
    <property type="match status" value="1"/>
</dbReference>
<dbReference type="PROSITE" id="PS01287">
    <property type="entry name" value="RTC"/>
    <property type="match status" value="1"/>
</dbReference>
<evidence type="ECO:0000313" key="7">
    <source>
        <dbReference type="CGD" id="CAL0000188003"/>
    </source>
</evidence>
<keyword evidence="9" id="KW-1185">Reference proteome</keyword>
<evidence type="ECO:0000256" key="4">
    <source>
        <dbReference type="ARBA" id="ARBA00023242"/>
    </source>
</evidence>
<gene>
    <name evidence="7 8" type="primary">RCL1</name>
    <name evidence="8" type="ordered locus">CAALFM_C207450CA</name>
    <name evidence="7" type="ordered locus">orf19.9442</name>
</gene>
<dbReference type="InterPro" id="IPR037136">
    <property type="entry name" value="RNA3'_phos_cyclase_dom_sf"/>
</dbReference>
<dbReference type="InterPro" id="IPR013791">
    <property type="entry name" value="RNA3'-term_phos_cycl_insert"/>
</dbReference>
<dbReference type="GO" id="GO:0000479">
    <property type="term" value="P:endonucleolytic cleavage of tricistronic rRNA transcript (SSU-rRNA, 5.8S rRNA, LSU-rRNA)"/>
    <property type="evidence" value="ECO:0000318"/>
    <property type="project" value="GO_Central"/>
</dbReference>
<dbReference type="GO" id="GO:0008047">
    <property type="term" value="F:enzyme activator activity"/>
    <property type="evidence" value="ECO:0007669"/>
    <property type="project" value="EnsemblFungi"/>
</dbReference>
<dbReference type="GO" id="GO:0000480">
    <property type="term" value="P:endonucleolytic cleavage in 5'-ETS of tricistronic rRNA transcript (SSU-rRNA, 5.8S rRNA, LSU-rRNA)"/>
    <property type="evidence" value="ECO:0007669"/>
    <property type="project" value="EnsemblFungi"/>
</dbReference>
<dbReference type="OrthoDB" id="1911237at2759"/>
<feature type="domain" description="RNA 3'-terminal phosphate cyclase insert" evidence="6">
    <location>
        <begin position="188"/>
        <end position="285"/>
    </location>
</feature>
<dbReference type="GeneID" id="3645199"/>
<organism evidence="8 9">
    <name type="scientific">Candida albicans (strain SC5314 / ATCC MYA-2876)</name>
    <name type="common">Yeast</name>
    <dbReference type="NCBI Taxonomy" id="237561"/>
    <lineage>
        <taxon>Eukaryota</taxon>
        <taxon>Fungi</taxon>
        <taxon>Dikarya</taxon>
        <taxon>Ascomycota</taxon>
        <taxon>Saccharomycotina</taxon>
        <taxon>Pichiomycetes</taxon>
        <taxon>Debaryomycetaceae</taxon>
        <taxon>Candida/Lodderomyces clade</taxon>
        <taxon>Candida</taxon>
    </lineage>
</organism>
<dbReference type="PANTHER" id="PTHR11096:SF1">
    <property type="entry name" value="RNA 3'-TERMINAL PHOSPHATE CYCLASE-LIKE PROTEIN"/>
    <property type="match status" value="1"/>
</dbReference>
<dbReference type="InterPro" id="IPR020719">
    <property type="entry name" value="RNA3'_term_phos_cycl-like_CS"/>
</dbReference>
<evidence type="ECO:0000313" key="9">
    <source>
        <dbReference type="Proteomes" id="UP000000559"/>
    </source>
</evidence>
<protein>
    <submittedName>
        <fullName evidence="8">rRNA-processing endoribonuclease</fullName>
    </submittedName>
</protein>
<dbReference type="EMBL" id="CP017624">
    <property type="protein sequence ID" value="AOW27743.1"/>
    <property type="molecule type" value="Genomic_DNA"/>
</dbReference>
<evidence type="ECO:0000313" key="8">
    <source>
        <dbReference type="EMBL" id="AOW27743.1"/>
    </source>
</evidence>
<dbReference type="Gene3D" id="3.65.10.20">
    <property type="entry name" value="RNA 3'-terminal phosphate cyclase domain"/>
    <property type="match status" value="1"/>
</dbReference>
<dbReference type="FunCoup" id="A0A1D8PHX2">
    <property type="interactions" value="822"/>
</dbReference>
<dbReference type="InterPro" id="IPR000228">
    <property type="entry name" value="RNA3'_term_phos_cyc"/>
</dbReference>
<dbReference type="RefSeq" id="XP_713143.1">
    <property type="nucleotide sequence ID" value="XM_708050.1"/>
</dbReference>
<keyword evidence="3" id="KW-0690">Ribosome biogenesis</keyword>
<evidence type="ECO:0000256" key="1">
    <source>
        <dbReference type="ARBA" id="ARBA00004604"/>
    </source>
</evidence>
<dbReference type="InterPro" id="IPR023797">
    <property type="entry name" value="RNA3'_phos_cyclase_dom"/>
</dbReference>
<dbReference type="GO" id="GO:0000447">
    <property type="term" value="P:endonucleolytic cleavage in ITS1 to separate SSU-rRNA from 5.8S rRNA and LSU-rRNA from tricistronic rRNA transcript (SSU-rRNA, 5.8S rRNA, LSU-rRNA)"/>
    <property type="evidence" value="ECO:0007669"/>
    <property type="project" value="EnsemblFungi"/>
</dbReference>
<dbReference type="PANTHER" id="PTHR11096">
    <property type="entry name" value="RNA 3' TERMINAL PHOSPHATE CYCLASE"/>
    <property type="match status" value="1"/>
</dbReference>
<evidence type="ECO:0000259" key="6">
    <source>
        <dbReference type="Pfam" id="PF05189"/>
    </source>
</evidence>
<name>A0A1D8PHX2_CANAL</name>
<comment type="subcellular location">
    <subcellularLocation>
        <location evidence="1">Nucleus</location>
        <location evidence="1">Nucleolus</location>
    </subcellularLocation>
</comment>